<dbReference type="SUPFAM" id="SSF52540">
    <property type="entry name" value="P-loop containing nucleoside triphosphate hydrolases"/>
    <property type="match status" value="1"/>
</dbReference>
<dbReference type="AlphaFoldDB" id="A0A285R155"/>
<dbReference type="InterPro" id="IPR027417">
    <property type="entry name" value="P-loop_NTPase"/>
</dbReference>
<gene>
    <name evidence="1" type="ORF">SAMN06297144_2686</name>
</gene>
<proteinExistence type="predicted"/>
<evidence type="ECO:0000313" key="1">
    <source>
        <dbReference type="EMBL" id="SOB87554.1"/>
    </source>
</evidence>
<name>A0A285R155_9SPHN</name>
<organism evidence="1 2">
    <name type="scientific">Sphingomonas guangdongensis</name>
    <dbReference type="NCBI Taxonomy" id="1141890"/>
    <lineage>
        <taxon>Bacteria</taxon>
        <taxon>Pseudomonadati</taxon>
        <taxon>Pseudomonadota</taxon>
        <taxon>Alphaproteobacteria</taxon>
        <taxon>Sphingomonadales</taxon>
        <taxon>Sphingomonadaceae</taxon>
        <taxon>Sphingomonas</taxon>
    </lineage>
</organism>
<dbReference type="Gene3D" id="1.10.8.60">
    <property type="match status" value="1"/>
</dbReference>
<dbReference type="OrthoDB" id="7390113at2"/>
<sequence>MSQLDLPLPKPVSARPEEFLIGPSNARAVHQVEHWGGWPVRTALLVGPRKSGRSLLARLFVAKSGGTMIDDADRLGEAELFHAWNRAQAERRPQLMVAEAVPPTWPVRLPDLRSRLAASPTLRLEAPDDALMGDLLDYLCDRRALDLRPDLRAWLLRRLERTHLAVLRAVDRLEEEADARRTRRLSVPLARAAFQAGGFVAEPSRSPGTLLL</sequence>
<accession>A0A285R155</accession>
<reference evidence="1 2" key="1">
    <citation type="submission" date="2017-07" db="EMBL/GenBank/DDBJ databases">
        <authorList>
            <person name="Sun Z.S."/>
            <person name="Albrecht U."/>
            <person name="Echele G."/>
            <person name="Lee C.C."/>
        </authorList>
    </citation>
    <scope>NUCLEOTIDE SEQUENCE [LARGE SCALE GENOMIC DNA]</scope>
    <source>
        <strain evidence="1 2">CGMCC 1.12672</strain>
    </source>
</reference>
<protein>
    <recommendedName>
        <fullName evidence="3">DnaA protein</fullName>
    </recommendedName>
</protein>
<evidence type="ECO:0008006" key="3">
    <source>
        <dbReference type="Google" id="ProtNLM"/>
    </source>
</evidence>
<keyword evidence="2" id="KW-1185">Reference proteome</keyword>
<evidence type="ECO:0000313" key="2">
    <source>
        <dbReference type="Proteomes" id="UP000219494"/>
    </source>
</evidence>
<dbReference type="EMBL" id="OBMI01000003">
    <property type="protein sequence ID" value="SOB87554.1"/>
    <property type="molecule type" value="Genomic_DNA"/>
</dbReference>
<dbReference type="Proteomes" id="UP000219494">
    <property type="component" value="Unassembled WGS sequence"/>
</dbReference>
<dbReference type="RefSeq" id="WP_097064540.1">
    <property type="nucleotide sequence ID" value="NZ_OBMI01000003.1"/>
</dbReference>